<dbReference type="OrthoDB" id="191601at2759"/>
<dbReference type="PANTHER" id="PTHR17985">
    <property type="entry name" value="SER/THR-RICH PROTEIN T10 IN DGCR REGION"/>
    <property type="match status" value="1"/>
</dbReference>
<dbReference type="Pfam" id="PF05742">
    <property type="entry name" value="TANGO2"/>
    <property type="match status" value="1"/>
</dbReference>
<dbReference type="AlphaFoldDB" id="A0A9N9WRX2"/>
<sequence>MCITFLYTRDVDSSSNYKLILINNRDEFYARKTLKAKVKIDEGLIQIFGTDVEGLIHGTWLAISKKNGVIKIGNLLNLPGEKVLRKKTELQGRGPIALDFIRGTDAIEVHNKKLCDVSTNYNSFNFLSVEITTEYIKTLFTNNATQSYVELKPGVAGVSNSPISTPLKKVVAGEKKFHEIIQDYEAKNKDLFIDQLMNLLKWSQKHYPDDELLRRRGKEAEFFSSIHVSGHDLYGSRTRTIILVDKFDNIDYIEETITNFDDPDNPIWERTRFLIEDDSVIQCS</sequence>
<organism evidence="1 2">
    <name type="scientific">Chironomus riparius</name>
    <dbReference type="NCBI Taxonomy" id="315576"/>
    <lineage>
        <taxon>Eukaryota</taxon>
        <taxon>Metazoa</taxon>
        <taxon>Ecdysozoa</taxon>
        <taxon>Arthropoda</taxon>
        <taxon>Hexapoda</taxon>
        <taxon>Insecta</taxon>
        <taxon>Pterygota</taxon>
        <taxon>Neoptera</taxon>
        <taxon>Endopterygota</taxon>
        <taxon>Diptera</taxon>
        <taxon>Nematocera</taxon>
        <taxon>Chironomoidea</taxon>
        <taxon>Chironomidae</taxon>
        <taxon>Chironominae</taxon>
        <taxon>Chironomus</taxon>
    </lineage>
</organism>
<dbReference type="GO" id="GO:0005794">
    <property type="term" value="C:Golgi apparatus"/>
    <property type="evidence" value="ECO:0007669"/>
    <property type="project" value="TreeGrafter"/>
</dbReference>
<dbReference type="PANTHER" id="PTHR17985:SF8">
    <property type="entry name" value="TRANSPORT AND GOLGI ORGANIZATION PROTEIN 2 HOMOLOG"/>
    <property type="match status" value="1"/>
</dbReference>
<reference evidence="1" key="1">
    <citation type="submission" date="2022-01" db="EMBL/GenBank/DDBJ databases">
        <authorList>
            <person name="King R."/>
        </authorList>
    </citation>
    <scope>NUCLEOTIDE SEQUENCE</scope>
</reference>
<keyword evidence="2" id="KW-1185">Reference proteome</keyword>
<dbReference type="GO" id="GO:0007030">
    <property type="term" value="P:Golgi organization"/>
    <property type="evidence" value="ECO:0007669"/>
    <property type="project" value="TreeGrafter"/>
</dbReference>
<dbReference type="Proteomes" id="UP001153620">
    <property type="component" value="Chromosome 2"/>
</dbReference>
<gene>
    <name evidence="1" type="ORF">CHIRRI_LOCUS4722</name>
</gene>
<reference evidence="1" key="2">
    <citation type="submission" date="2022-10" db="EMBL/GenBank/DDBJ databases">
        <authorList>
            <consortium name="ENA_rothamsted_submissions"/>
            <consortium name="culmorum"/>
            <person name="King R."/>
        </authorList>
    </citation>
    <scope>NUCLEOTIDE SEQUENCE</scope>
</reference>
<proteinExistence type="predicted"/>
<evidence type="ECO:0000313" key="1">
    <source>
        <dbReference type="EMBL" id="CAG9801801.1"/>
    </source>
</evidence>
<accession>A0A9N9WRX2</accession>
<dbReference type="GO" id="GO:0009306">
    <property type="term" value="P:protein secretion"/>
    <property type="evidence" value="ECO:0007669"/>
    <property type="project" value="TreeGrafter"/>
</dbReference>
<protein>
    <submittedName>
        <fullName evidence="1">Uncharacterized protein</fullName>
    </submittedName>
</protein>
<dbReference type="EMBL" id="OU895878">
    <property type="protein sequence ID" value="CAG9801801.1"/>
    <property type="molecule type" value="Genomic_DNA"/>
</dbReference>
<name>A0A9N9WRX2_9DIPT</name>
<dbReference type="InterPro" id="IPR008551">
    <property type="entry name" value="TANGO2"/>
</dbReference>
<evidence type="ECO:0000313" key="2">
    <source>
        <dbReference type="Proteomes" id="UP001153620"/>
    </source>
</evidence>